<accession>A0A2B0L8M9</accession>
<proteinExistence type="predicted"/>
<dbReference type="AlphaFoldDB" id="A0A2B0L8M9"/>
<comment type="caution">
    <text evidence="1">The sequence shown here is derived from an EMBL/GenBank/DDBJ whole genome shotgun (WGS) entry which is preliminary data.</text>
</comment>
<dbReference type="EMBL" id="NUWN01000111">
    <property type="protein sequence ID" value="PFK30388.1"/>
    <property type="molecule type" value="Genomic_DNA"/>
</dbReference>
<gene>
    <name evidence="1" type="ORF">COI93_22410</name>
</gene>
<name>A0A2B0L8M9_BACCE</name>
<evidence type="ECO:0000313" key="2">
    <source>
        <dbReference type="Proteomes" id="UP000242656"/>
    </source>
</evidence>
<reference evidence="1 2" key="1">
    <citation type="submission" date="2017-09" db="EMBL/GenBank/DDBJ databases">
        <title>Large-scale bioinformatics analysis of Bacillus genomes uncovers conserved roles of natural products in bacterial physiology.</title>
        <authorList>
            <consortium name="Agbiome Team Llc"/>
            <person name="Bleich R.M."/>
            <person name="Grubbs K.J."/>
            <person name="Santa Maria K.C."/>
            <person name="Allen S.E."/>
            <person name="Farag S."/>
            <person name="Shank E.A."/>
            <person name="Bowers A."/>
        </authorList>
    </citation>
    <scope>NUCLEOTIDE SEQUENCE [LARGE SCALE GENOMIC DNA]</scope>
    <source>
        <strain evidence="1 2">AFS083043</strain>
    </source>
</reference>
<protein>
    <submittedName>
        <fullName evidence="1">Uncharacterized protein</fullName>
    </submittedName>
</protein>
<organism evidence="1 2">
    <name type="scientific">Bacillus cereus</name>
    <dbReference type="NCBI Taxonomy" id="1396"/>
    <lineage>
        <taxon>Bacteria</taxon>
        <taxon>Bacillati</taxon>
        <taxon>Bacillota</taxon>
        <taxon>Bacilli</taxon>
        <taxon>Bacillales</taxon>
        <taxon>Bacillaceae</taxon>
        <taxon>Bacillus</taxon>
        <taxon>Bacillus cereus group</taxon>
    </lineage>
</organism>
<sequence length="141" mass="17282">MNKDTLKNVFHMYCFYIVRFQDDTEPRISRNKLVFDNHILSYHENFRDCLVAFYEFRDDESLHSFYRFIVNAVNSLNKQERKLIYERYLNRDHYKSDRQHYLAMGMSAHKYKKQMDVARVKLIDALGIENIKLTIPDWMKR</sequence>
<dbReference type="Proteomes" id="UP000242656">
    <property type="component" value="Unassembled WGS sequence"/>
</dbReference>
<evidence type="ECO:0000313" key="1">
    <source>
        <dbReference type="EMBL" id="PFK30388.1"/>
    </source>
</evidence>